<evidence type="ECO:0000313" key="1">
    <source>
        <dbReference type="EMBL" id="KAI5417723.1"/>
    </source>
</evidence>
<evidence type="ECO:0000313" key="2">
    <source>
        <dbReference type="Proteomes" id="UP001058974"/>
    </source>
</evidence>
<dbReference type="AlphaFoldDB" id="A0A9D4XC89"/>
<gene>
    <name evidence="1" type="ORF">KIW84_042365</name>
</gene>
<dbReference type="PANTHER" id="PTHR28441">
    <property type="entry name" value="PROTEIN FAM91A1"/>
    <property type="match status" value="1"/>
</dbReference>
<dbReference type="Gramene" id="Psat04G0236500-T1">
    <property type="protein sequence ID" value="KAI5417723.1"/>
    <property type="gene ID" value="KIW84_042365"/>
</dbReference>
<accession>A0A9D4XC89</accession>
<sequence>MQKELSPTQPVDFPIESWWGVCLVNFTLEEFEKLSEEEIATIDKILYPEDRFKVPRLEGFVSNREQSYEDPIENEVVVAEVLRRCGESVKLLDVSSELPQLIRRPGLKKWESIFELIEAFVDKPPPVFVACTRSFFFVSHLSGAVRDLTSSVMDELRTFSEAIKALLTTSANGALILRVLQALSSFVTLSTEKENDGISRAHFEFSEINPVLEPLWHELSCCISKIESYSEPAPYE</sequence>
<dbReference type="Proteomes" id="UP001058974">
    <property type="component" value="Chromosome 4"/>
</dbReference>
<keyword evidence="2" id="KW-1185">Reference proteome</keyword>
<reference evidence="1 2" key="1">
    <citation type="journal article" date="2022" name="Nat. Genet.">
        <title>Improved pea reference genome and pan-genome highlight genomic features and evolutionary characteristics.</title>
        <authorList>
            <person name="Yang T."/>
            <person name="Liu R."/>
            <person name="Luo Y."/>
            <person name="Hu S."/>
            <person name="Wang D."/>
            <person name="Wang C."/>
            <person name="Pandey M.K."/>
            <person name="Ge S."/>
            <person name="Xu Q."/>
            <person name="Li N."/>
            <person name="Li G."/>
            <person name="Huang Y."/>
            <person name="Saxena R.K."/>
            <person name="Ji Y."/>
            <person name="Li M."/>
            <person name="Yan X."/>
            <person name="He Y."/>
            <person name="Liu Y."/>
            <person name="Wang X."/>
            <person name="Xiang C."/>
            <person name="Varshney R.K."/>
            <person name="Ding H."/>
            <person name="Gao S."/>
            <person name="Zong X."/>
        </authorList>
    </citation>
    <scope>NUCLEOTIDE SEQUENCE [LARGE SCALE GENOMIC DNA]</scope>
    <source>
        <strain evidence="1 2">cv. Zhongwan 6</strain>
    </source>
</reference>
<dbReference type="EMBL" id="JAMSHJ010000004">
    <property type="protein sequence ID" value="KAI5417723.1"/>
    <property type="molecule type" value="Genomic_DNA"/>
</dbReference>
<dbReference type="PANTHER" id="PTHR28441:SF2">
    <property type="entry name" value="PROTEIN FAM91A1"/>
    <property type="match status" value="1"/>
</dbReference>
<organism evidence="1 2">
    <name type="scientific">Pisum sativum</name>
    <name type="common">Garden pea</name>
    <name type="synonym">Lathyrus oleraceus</name>
    <dbReference type="NCBI Taxonomy" id="3888"/>
    <lineage>
        <taxon>Eukaryota</taxon>
        <taxon>Viridiplantae</taxon>
        <taxon>Streptophyta</taxon>
        <taxon>Embryophyta</taxon>
        <taxon>Tracheophyta</taxon>
        <taxon>Spermatophyta</taxon>
        <taxon>Magnoliopsida</taxon>
        <taxon>eudicotyledons</taxon>
        <taxon>Gunneridae</taxon>
        <taxon>Pentapetalae</taxon>
        <taxon>rosids</taxon>
        <taxon>fabids</taxon>
        <taxon>Fabales</taxon>
        <taxon>Fabaceae</taxon>
        <taxon>Papilionoideae</taxon>
        <taxon>50 kb inversion clade</taxon>
        <taxon>NPAAA clade</taxon>
        <taxon>Hologalegina</taxon>
        <taxon>IRL clade</taxon>
        <taxon>Fabeae</taxon>
        <taxon>Lathyrus</taxon>
    </lineage>
</organism>
<dbReference type="InterPro" id="IPR039199">
    <property type="entry name" value="FAM91"/>
</dbReference>
<comment type="caution">
    <text evidence="1">The sequence shown here is derived from an EMBL/GenBank/DDBJ whole genome shotgun (WGS) entry which is preliminary data.</text>
</comment>
<proteinExistence type="predicted"/>
<name>A0A9D4XC89_PEA</name>
<protein>
    <submittedName>
        <fullName evidence="1">Uncharacterized protein</fullName>
    </submittedName>
</protein>